<keyword evidence="1" id="KW-0732">Signal</keyword>
<sequence>MRTIARELVLSIGATVACLLVAPVADATPIAGVEATTLAETTVADTHYILRELTVQPGGTTGWHYHDGPLIAVVRKGVLTHYDSSCAVDGTYRPGETINERSGVGYTHIGRNQGSEPLVLDVLYRLPVGAPPAEDAPNPGCPFQ</sequence>
<name>A0A318JMN3_9NOCA</name>
<feature type="chain" id="PRO_5016288972" description="Quercetin dioxygenase-like cupin family protein" evidence="1">
    <location>
        <begin position="28"/>
        <end position="144"/>
    </location>
</feature>
<organism evidence="2 3">
    <name type="scientific">Nocardia tenerifensis</name>
    <dbReference type="NCBI Taxonomy" id="228006"/>
    <lineage>
        <taxon>Bacteria</taxon>
        <taxon>Bacillati</taxon>
        <taxon>Actinomycetota</taxon>
        <taxon>Actinomycetes</taxon>
        <taxon>Mycobacteriales</taxon>
        <taxon>Nocardiaceae</taxon>
        <taxon>Nocardia</taxon>
    </lineage>
</organism>
<dbReference type="OrthoDB" id="129561at2"/>
<dbReference type="RefSeq" id="WP_040736777.1">
    <property type="nucleotide sequence ID" value="NZ_QJKF01000025.1"/>
</dbReference>
<dbReference type="InterPro" id="IPR014710">
    <property type="entry name" value="RmlC-like_jellyroll"/>
</dbReference>
<dbReference type="EMBL" id="QJKF01000025">
    <property type="protein sequence ID" value="PXX54086.1"/>
    <property type="molecule type" value="Genomic_DNA"/>
</dbReference>
<evidence type="ECO:0000313" key="2">
    <source>
        <dbReference type="EMBL" id="PXX54086.1"/>
    </source>
</evidence>
<dbReference type="Gene3D" id="2.60.120.10">
    <property type="entry name" value="Jelly Rolls"/>
    <property type="match status" value="1"/>
</dbReference>
<dbReference type="PROSITE" id="PS51257">
    <property type="entry name" value="PROKAR_LIPOPROTEIN"/>
    <property type="match status" value="1"/>
</dbReference>
<reference evidence="2 3" key="1">
    <citation type="submission" date="2018-05" db="EMBL/GenBank/DDBJ databases">
        <title>Genomic Encyclopedia of Type Strains, Phase IV (KMG-IV): sequencing the most valuable type-strain genomes for metagenomic binning, comparative biology and taxonomic classification.</title>
        <authorList>
            <person name="Goeker M."/>
        </authorList>
    </citation>
    <scope>NUCLEOTIDE SEQUENCE [LARGE SCALE GENOMIC DNA]</scope>
    <source>
        <strain evidence="2 3">DSM 44704</strain>
    </source>
</reference>
<gene>
    <name evidence="2" type="ORF">DFR70_12567</name>
</gene>
<evidence type="ECO:0008006" key="4">
    <source>
        <dbReference type="Google" id="ProtNLM"/>
    </source>
</evidence>
<keyword evidence="3" id="KW-1185">Reference proteome</keyword>
<proteinExistence type="predicted"/>
<comment type="caution">
    <text evidence="2">The sequence shown here is derived from an EMBL/GenBank/DDBJ whole genome shotgun (WGS) entry which is preliminary data.</text>
</comment>
<dbReference type="InterPro" id="IPR011051">
    <property type="entry name" value="RmlC_Cupin_sf"/>
</dbReference>
<evidence type="ECO:0000256" key="1">
    <source>
        <dbReference type="SAM" id="SignalP"/>
    </source>
</evidence>
<dbReference type="SUPFAM" id="SSF51182">
    <property type="entry name" value="RmlC-like cupins"/>
    <property type="match status" value="1"/>
</dbReference>
<accession>A0A318JMN3</accession>
<protein>
    <recommendedName>
        <fullName evidence="4">Quercetin dioxygenase-like cupin family protein</fullName>
    </recommendedName>
</protein>
<evidence type="ECO:0000313" key="3">
    <source>
        <dbReference type="Proteomes" id="UP000247569"/>
    </source>
</evidence>
<feature type="signal peptide" evidence="1">
    <location>
        <begin position="1"/>
        <end position="27"/>
    </location>
</feature>
<dbReference type="Proteomes" id="UP000247569">
    <property type="component" value="Unassembled WGS sequence"/>
</dbReference>
<dbReference type="AlphaFoldDB" id="A0A318JMN3"/>